<dbReference type="CDD" id="cd03794">
    <property type="entry name" value="GT4_WbuB-like"/>
    <property type="match status" value="1"/>
</dbReference>
<dbReference type="PANTHER" id="PTHR12526:SF622">
    <property type="entry name" value="GLYCOSYLTRANSFERASE (GROUP I)"/>
    <property type="match status" value="1"/>
</dbReference>
<accession>A0A6S7CZI2</accession>
<proteinExistence type="predicted"/>
<keyword evidence="3" id="KW-1185">Reference proteome</keyword>
<dbReference type="Pfam" id="PF13692">
    <property type="entry name" value="Glyco_trans_1_4"/>
    <property type="match status" value="1"/>
</dbReference>
<evidence type="ECO:0000259" key="1">
    <source>
        <dbReference type="Pfam" id="PF13579"/>
    </source>
</evidence>
<dbReference type="Pfam" id="PF13579">
    <property type="entry name" value="Glyco_trans_4_4"/>
    <property type="match status" value="1"/>
</dbReference>
<evidence type="ECO:0000313" key="2">
    <source>
        <dbReference type="EMBL" id="CAB3872280.1"/>
    </source>
</evidence>
<protein>
    <recommendedName>
        <fullName evidence="1">Glycosyltransferase subfamily 4-like N-terminal domain-containing protein</fullName>
    </recommendedName>
</protein>
<dbReference type="Gene3D" id="3.40.50.2000">
    <property type="entry name" value="Glycogen Phosphorylase B"/>
    <property type="match status" value="2"/>
</dbReference>
<sequence length="419" mass="45549">MNILLINHYAGSPQHGMEFRPYYLAREWVRQGHHVTIVASSVSHLRQHNPEPSSAVAREDIDGIDYVWLRTRPYAGNGAKRLLNMLQFTAKLRGMARELAATRPDVVIASSTYPYDIWPAAKIARAAGAQLVFEVHDLWPLTPRLLGGFSPRHPMIFSMQLAEDYACRHADRVISLLPGTAPHLQSRGMAPDKFTYIPNGFDPAESPRPLPAAVEARITAFAQPFKALCIYAGGHAVSNALDPLIDAAARPEAADIGFLLIGKGVEKPQLQQRAQAMGLKNVLFLDPIEKRAVPTALALADIAYIGWHDSPLYQFGTSPNKLFDYMLAGLPVVHATNSPYDLVRDAGCGTSVAADDVPAIASAIAGLARLPAAERQALGLRGKGFVQQHHSYPTLARQFLESLGAPPPASTTIPVSQRC</sequence>
<dbReference type="GO" id="GO:0016757">
    <property type="term" value="F:glycosyltransferase activity"/>
    <property type="evidence" value="ECO:0007669"/>
    <property type="project" value="UniProtKB-ARBA"/>
</dbReference>
<name>A0A6S7CZI2_9BURK</name>
<organism evidence="2 3">
    <name type="scientific">Achromobacter pulmonis</name>
    <dbReference type="NCBI Taxonomy" id="1389932"/>
    <lineage>
        <taxon>Bacteria</taxon>
        <taxon>Pseudomonadati</taxon>
        <taxon>Pseudomonadota</taxon>
        <taxon>Betaproteobacteria</taxon>
        <taxon>Burkholderiales</taxon>
        <taxon>Alcaligenaceae</taxon>
        <taxon>Achromobacter</taxon>
    </lineage>
</organism>
<dbReference type="InterPro" id="IPR028098">
    <property type="entry name" value="Glyco_trans_4-like_N"/>
</dbReference>
<dbReference type="PANTHER" id="PTHR12526">
    <property type="entry name" value="GLYCOSYLTRANSFERASE"/>
    <property type="match status" value="1"/>
</dbReference>
<dbReference type="SUPFAM" id="SSF53756">
    <property type="entry name" value="UDP-Glycosyltransferase/glycogen phosphorylase"/>
    <property type="match status" value="1"/>
</dbReference>
<dbReference type="RefSeq" id="WP_175141029.1">
    <property type="nucleotide sequence ID" value="NZ_CADIKZ010000007.1"/>
</dbReference>
<feature type="domain" description="Glycosyltransferase subfamily 4-like N-terminal" evidence="1">
    <location>
        <begin position="16"/>
        <end position="200"/>
    </location>
</feature>
<gene>
    <name evidence="2" type="ORF">LMG26788_02840</name>
</gene>
<dbReference type="Proteomes" id="UP000494203">
    <property type="component" value="Unassembled WGS sequence"/>
</dbReference>
<dbReference type="AlphaFoldDB" id="A0A6S7CZI2"/>
<dbReference type="EMBL" id="CADIKZ010000007">
    <property type="protein sequence ID" value="CAB3872280.1"/>
    <property type="molecule type" value="Genomic_DNA"/>
</dbReference>
<evidence type="ECO:0000313" key="3">
    <source>
        <dbReference type="Proteomes" id="UP000494203"/>
    </source>
</evidence>
<reference evidence="2 3" key="1">
    <citation type="submission" date="2020-04" db="EMBL/GenBank/DDBJ databases">
        <authorList>
            <person name="De Canck E."/>
        </authorList>
    </citation>
    <scope>NUCLEOTIDE SEQUENCE [LARGE SCALE GENOMIC DNA]</scope>
    <source>
        <strain evidence="2 3">LMG 26788</strain>
    </source>
</reference>